<name>G3AEI1_SPAPN</name>
<reference evidence="2 3" key="1">
    <citation type="journal article" date="2011" name="Proc. Natl. Acad. Sci. U.S.A.">
        <title>Comparative genomics of xylose-fermenting fungi for enhanced biofuel production.</title>
        <authorList>
            <person name="Wohlbach D.J."/>
            <person name="Kuo A."/>
            <person name="Sato T.K."/>
            <person name="Potts K.M."/>
            <person name="Salamov A.A."/>
            <person name="LaButti K.M."/>
            <person name="Sun H."/>
            <person name="Clum A."/>
            <person name="Pangilinan J.L."/>
            <person name="Lindquist E.A."/>
            <person name="Lucas S."/>
            <person name="Lapidus A."/>
            <person name="Jin M."/>
            <person name="Gunawan C."/>
            <person name="Balan V."/>
            <person name="Dale B.E."/>
            <person name="Jeffries T.W."/>
            <person name="Zinkel R."/>
            <person name="Barry K.W."/>
            <person name="Grigoriev I.V."/>
            <person name="Gasch A.P."/>
        </authorList>
    </citation>
    <scope>NUCLEOTIDE SEQUENCE [LARGE SCALE GENOMIC DNA]</scope>
    <source>
        <strain evidence="3">NRRL Y-27907 / 11-Y1</strain>
    </source>
</reference>
<organism evidence="3">
    <name type="scientific">Spathaspora passalidarum (strain NRRL Y-27907 / 11-Y1)</name>
    <dbReference type="NCBI Taxonomy" id="619300"/>
    <lineage>
        <taxon>Eukaryota</taxon>
        <taxon>Fungi</taxon>
        <taxon>Dikarya</taxon>
        <taxon>Ascomycota</taxon>
        <taxon>Saccharomycotina</taxon>
        <taxon>Pichiomycetes</taxon>
        <taxon>Debaryomycetaceae</taxon>
        <taxon>Spathaspora</taxon>
    </lineage>
</organism>
<dbReference type="HOGENOM" id="CLU_1415988_0_0_1"/>
<accession>G3AEI1</accession>
<sequence length="192" mass="20795">MPSTTSPKRQASITTGASFILPFAAAAAAAESGARQNNASTLPSILLNPPSNISQSFNSNHATNLPSINKILRTPIKRANSTRQLLKQQPNPPPHPARASRLPTVTDDTTIDEDNDMTIINNTTTYNNSTVVEHNDTTIPEKNEDDDDEDDDNDFDSRKKDILSSSPLSNPFGTPNSFSVARSLLQLGGHRM</sequence>
<evidence type="ECO:0000313" key="3">
    <source>
        <dbReference type="Proteomes" id="UP000000709"/>
    </source>
</evidence>
<dbReference type="GeneID" id="18872204"/>
<dbReference type="InParanoid" id="G3AEI1"/>
<feature type="region of interest" description="Disordered" evidence="1">
    <location>
        <begin position="84"/>
        <end position="178"/>
    </location>
</feature>
<protein>
    <submittedName>
        <fullName evidence="2">Uncharacterized protein</fullName>
    </submittedName>
</protein>
<dbReference type="KEGG" id="spaa:SPAPADRAFT_57809"/>
<evidence type="ECO:0000256" key="1">
    <source>
        <dbReference type="SAM" id="MobiDB-lite"/>
    </source>
</evidence>
<feature type="compositionally biased region" description="Polar residues" evidence="1">
    <location>
        <begin position="163"/>
        <end position="178"/>
    </location>
</feature>
<feature type="compositionally biased region" description="Basic and acidic residues" evidence="1">
    <location>
        <begin position="133"/>
        <end position="142"/>
    </location>
</feature>
<dbReference type="EMBL" id="GL996499">
    <property type="protein sequence ID" value="EGW34743.1"/>
    <property type="molecule type" value="Genomic_DNA"/>
</dbReference>
<feature type="compositionally biased region" description="Low complexity" evidence="1">
    <location>
        <begin position="117"/>
        <end position="132"/>
    </location>
</feature>
<proteinExistence type="predicted"/>
<dbReference type="STRING" id="619300.G3AEI1"/>
<dbReference type="Proteomes" id="UP000000709">
    <property type="component" value="Unassembled WGS sequence"/>
</dbReference>
<dbReference type="AlphaFoldDB" id="G3AEI1"/>
<evidence type="ECO:0000313" key="2">
    <source>
        <dbReference type="EMBL" id="EGW34743.1"/>
    </source>
</evidence>
<dbReference type="RefSeq" id="XP_007372155.1">
    <property type="nucleotide sequence ID" value="XM_007372093.1"/>
</dbReference>
<dbReference type="OrthoDB" id="4018477at2759"/>
<keyword evidence="3" id="KW-1185">Reference proteome</keyword>
<dbReference type="eggNOG" id="ENOG502RQ9B">
    <property type="taxonomic scope" value="Eukaryota"/>
</dbReference>
<feature type="compositionally biased region" description="Acidic residues" evidence="1">
    <location>
        <begin position="143"/>
        <end position="154"/>
    </location>
</feature>
<gene>
    <name evidence="2" type="ORF">SPAPADRAFT_57809</name>
</gene>